<keyword evidence="8" id="KW-0456">Lyase</keyword>
<protein>
    <submittedName>
        <fullName evidence="8">Pectate lyase-like</fullName>
    </submittedName>
</protein>
<dbReference type="Proteomes" id="UP000634136">
    <property type="component" value="Unassembled WGS sequence"/>
</dbReference>
<evidence type="ECO:0000256" key="2">
    <source>
        <dbReference type="ARBA" id="ARBA00010980"/>
    </source>
</evidence>
<evidence type="ECO:0000256" key="5">
    <source>
        <dbReference type="ARBA" id="ARBA00023180"/>
    </source>
</evidence>
<dbReference type="InterPro" id="IPR045032">
    <property type="entry name" value="PEL"/>
</dbReference>
<feature type="domain" description="Pectate lyase N-terminal" evidence="7">
    <location>
        <begin position="16"/>
        <end position="68"/>
    </location>
</feature>
<dbReference type="OrthoDB" id="1637350at2759"/>
<keyword evidence="9" id="KW-1185">Reference proteome</keyword>
<dbReference type="Pfam" id="PF04431">
    <property type="entry name" value="Pec_lyase_N"/>
    <property type="match status" value="1"/>
</dbReference>
<accession>A0A834X5Z9</accession>
<dbReference type="AlphaFoldDB" id="A0A834X5Z9"/>
<comment type="subcellular location">
    <subcellularLocation>
        <location evidence="1">Secreted</location>
        <location evidence="1">Cell wall</location>
    </subcellularLocation>
</comment>
<keyword evidence="3" id="KW-0964">Secreted</keyword>
<dbReference type="EMBL" id="JAAIUW010000003">
    <property type="protein sequence ID" value="KAF7838422.1"/>
    <property type="molecule type" value="Genomic_DNA"/>
</dbReference>
<evidence type="ECO:0000313" key="8">
    <source>
        <dbReference type="EMBL" id="KAF7838422.1"/>
    </source>
</evidence>
<dbReference type="SUPFAM" id="SSF51126">
    <property type="entry name" value="Pectin lyase-like"/>
    <property type="match status" value="2"/>
</dbReference>
<dbReference type="InterPro" id="IPR012334">
    <property type="entry name" value="Pectin_lyas_fold"/>
</dbReference>
<keyword evidence="3" id="KW-0134">Cell wall</keyword>
<organism evidence="8 9">
    <name type="scientific">Senna tora</name>
    <dbReference type="NCBI Taxonomy" id="362788"/>
    <lineage>
        <taxon>Eukaryota</taxon>
        <taxon>Viridiplantae</taxon>
        <taxon>Streptophyta</taxon>
        <taxon>Embryophyta</taxon>
        <taxon>Tracheophyta</taxon>
        <taxon>Spermatophyta</taxon>
        <taxon>Magnoliopsida</taxon>
        <taxon>eudicotyledons</taxon>
        <taxon>Gunneridae</taxon>
        <taxon>Pentapetalae</taxon>
        <taxon>rosids</taxon>
        <taxon>fabids</taxon>
        <taxon>Fabales</taxon>
        <taxon>Fabaceae</taxon>
        <taxon>Caesalpinioideae</taxon>
        <taxon>Cassia clade</taxon>
        <taxon>Senna</taxon>
    </lineage>
</organism>
<dbReference type="GO" id="GO:0030570">
    <property type="term" value="F:pectate lyase activity"/>
    <property type="evidence" value="ECO:0007669"/>
    <property type="project" value="InterPro"/>
</dbReference>
<evidence type="ECO:0000256" key="1">
    <source>
        <dbReference type="ARBA" id="ARBA00004191"/>
    </source>
</evidence>
<dbReference type="InterPro" id="IPR011050">
    <property type="entry name" value="Pectin_lyase_fold/virulence"/>
</dbReference>
<feature type="signal peptide" evidence="6">
    <location>
        <begin position="1"/>
        <end position="15"/>
    </location>
</feature>
<reference evidence="8" key="1">
    <citation type="submission" date="2020-09" db="EMBL/GenBank/DDBJ databases">
        <title>Genome-Enabled Discovery of Anthraquinone Biosynthesis in Senna tora.</title>
        <authorList>
            <person name="Kang S.-H."/>
            <person name="Pandey R.P."/>
            <person name="Lee C.-M."/>
            <person name="Sim J.-S."/>
            <person name="Jeong J.-T."/>
            <person name="Choi B.-S."/>
            <person name="Jung M."/>
            <person name="Ginzburg D."/>
            <person name="Zhao K."/>
            <person name="Won S.Y."/>
            <person name="Oh T.-J."/>
            <person name="Yu Y."/>
            <person name="Kim N.-H."/>
            <person name="Lee O.R."/>
            <person name="Lee T.-H."/>
            <person name="Bashyal P."/>
            <person name="Kim T.-S."/>
            <person name="Lee W.-H."/>
            <person name="Kawkins C."/>
            <person name="Kim C.-K."/>
            <person name="Kim J.S."/>
            <person name="Ahn B.O."/>
            <person name="Rhee S.Y."/>
            <person name="Sohng J.K."/>
        </authorList>
    </citation>
    <scope>NUCLEOTIDE SEQUENCE</scope>
    <source>
        <tissue evidence="8">Leaf</tissue>
    </source>
</reference>
<dbReference type="PANTHER" id="PTHR31683:SF69">
    <property type="entry name" value="PECTATE LYASE 7-RELATED"/>
    <property type="match status" value="1"/>
</dbReference>
<evidence type="ECO:0000313" key="9">
    <source>
        <dbReference type="Proteomes" id="UP000634136"/>
    </source>
</evidence>
<keyword evidence="5" id="KW-0325">Glycoprotein</keyword>
<comment type="caution">
    <text evidence="8">The sequence shown here is derived from an EMBL/GenBank/DDBJ whole genome shotgun (WGS) entry which is preliminary data.</text>
</comment>
<proteinExistence type="inferred from homology"/>
<comment type="similarity">
    <text evidence="2">Belongs to the polysaccharide lyase 1 family.</text>
</comment>
<evidence type="ECO:0000256" key="6">
    <source>
        <dbReference type="SAM" id="SignalP"/>
    </source>
</evidence>
<gene>
    <name evidence="8" type="ORF">G2W53_006904</name>
</gene>
<evidence type="ECO:0000259" key="7">
    <source>
        <dbReference type="Pfam" id="PF04431"/>
    </source>
</evidence>
<dbReference type="PRINTS" id="PR00807">
    <property type="entry name" value="AMBALLERGEN"/>
</dbReference>
<dbReference type="InterPro" id="IPR007524">
    <property type="entry name" value="Pec_lyase_N"/>
</dbReference>
<evidence type="ECO:0000256" key="3">
    <source>
        <dbReference type="ARBA" id="ARBA00022512"/>
    </source>
</evidence>
<name>A0A834X5Z9_9FABA</name>
<sequence>MLLLIFCVVCYSVRGNIGDFDEHWKQRSNEAKQAAQDAYRPDPYNVTQQFNSHVRMAMEGINKTRRELKQRKSAGPCVATNPIDKCWRCDPNWEKNRKRLADCAIGFGQGTTGGKAGRIYVVTDPSDNDVVNPKPGTLRHAAIQLEPLWIIFAHSMTIRLSQELLVTSHKTIDARGSSNPTIISQGNRFIAPANRDCKQVTKRDYAPESVWMGWNWRSENDLMMNGAFFKESGRPMPLPKNHIAAQPGAMAASLTRFSGSLKCVPNKPC</sequence>
<dbReference type="Gene3D" id="2.160.20.10">
    <property type="entry name" value="Single-stranded right-handed beta-helix, Pectin lyase-like"/>
    <property type="match status" value="2"/>
</dbReference>
<keyword evidence="4 6" id="KW-0732">Signal</keyword>
<dbReference type="InterPro" id="IPR018082">
    <property type="entry name" value="AmbAllergen"/>
</dbReference>
<dbReference type="PANTHER" id="PTHR31683">
    <property type="entry name" value="PECTATE LYASE 18-RELATED"/>
    <property type="match status" value="1"/>
</dbReference>
<evidence type="ECO:0000256" key="4">
    <source>
        <dbReference type="ARBA" id="ARBA00022729"/>
    </source>
</evidence>
<feature type="chain" id="PRO_5032577469" evidence="6">
    <location>
        <begin position="16"/>
        <end position="269"/>
    </location>
</feature>